<proteinExistence type="inferred from homology"/>
<evidence type="ECO:0000256" key="3">
    <source>
        <dbReference type="ARBA" id="ARBA00022491"/>
    </source>
</evidence>
<evidence type="ECO:0000313" key="9">
    <source>
        <dbReference type="Proteomes" id="UP000291151"/>
    </source>
</evidence>
<gene>
    <name evidence="8" type="primary">flgM</name>
    <name evidence="8" type="ORF">DKZ56_05400</name>
</gene>
<evidence type="ECO:0000256" key="6">
    <source>
        <dbReference type="ARBA" id="ARBA00023163"/>
    </source>
</evidence>
<evidence type="ECO:0000256" key="4">
    <source>
        <dbReference type="ARBA" id="ARBA00022795"/>
    </source>
</evidence>
<evidence type="ECO:0000256" key="1">
    <source>
        <dbReference type="ARBA" id="ARBA00005322"/>
    </source>
</evidence>
<keyword evidence="4" id="KW-1005">Bacterial flagellum biogenesis</keyword>
<organism evidence="8 9">
    <name type="scientific">Ureibacillus thermophilus</name>
    <dbReference type="NCBI Taxonomy" id="367743"/>
    <lineage>
        <taxon>Bacteria</taxon>
        <taxon>Bacillati</taxon>
        <taxon>Bacillota</taxon>
        <taxon>Bacilli</taxon>
        <taxon>Bacillales</taxon>
        <taxon>Caryophanaceae</taxon>
        <taxon>Ureibacillus</taxon>
    </lineage>
</organism>
<name>A0A4P6UTY8_9BACL</name>
<evidence type="ECO:0000313" key="8">
    <source>
        <dbReference type="EMBL" id="QBK25338.1"/>
    </source>
</evidence>
<evidence type="ECO:0000256" key="2">
    <source>
        <dbReference type="ARBA" id="ARBA00017823"/>
    </source>
</evidence>
<dbReference type="GO" id="GO:0044781">
    <property type="term" value="P:bacterial-type flagellum organization"/>
    <property type="evidence" value="ECO:0007669"/>
    <property type="project" value="UniProtKB-KW"/>
</dbReference>
<comment type="similarity">
    <text evidence="1">Belongs to the FlgM family.</text>
</comment>
<keyword evidence="8" id="KW-0969">Cilium</keyword>
<reference evidence="8 9" key="1">
    <citation type="submission" date="2019-02" db="EMBL/GenBank/DDBJ databases">
        <title>Ureibacillus thermophilus.</title>
        <authorList>
            <person name="Sunny J.S."/>
            <person name="Natarajan A."/>
            <person name="Saleena L.M."/>
        </authorList>
    </citation>
    <scope>NUCLEOTIDE SEQUENCE [LARGE SCALE GENOMIC DNA]</scope>
    <source>
        <strain evidence="8 9">LM102</strain>
    </source>
</reference>
<keyword evidence="3" id="KW-0678">Repressor</keyword>
<dbReference type="InterPro" id="IPR031316">
    <property type="entry name" value="FlgM_C"/>
</dbReference>
<dbReference type="SUPFAM" id="SSF101498">
    <property type="entry name" value="Anti-sigma factor FlgM"/>
    <property type="match status" value="1"/>
</dbReference>
<feature type="domain" description="Anti-sigma-28 factor FlgM C-terminal" evidence="7">
    <location>
        <begin position="32"/>
        <end position="82"/>
    </location>
</feature>
<dbReference type="InterPro" id="IPR007412">
    <property type="entry name" value="FlgM"/>
</dbReference>
<keyword evidence="6" id="KW-0804">Transcription</keyword>
<evidence type="ECO:0000259" key="7">
    <source>
        <dbReference type="Pfam" id="PF04316"/>
    </source>
</evidence>
<protein>
    <recommendedName>
        <fullName evidence="2">Negative regulator of flagellin synthesis</fullName>
    </recommendedName>
</protein>
<dbReference type="Proteomes" id="UP000291151">
    <property type="component" value="Chromosome"/>
</dbReference>
<evidence type="ECO:0000256" key="5">
    <source>
        <dbReference type="ARBA" id="ARBA00023015"/>
    </source>
</evidence>
<dbReference type="InterPro" id="IPR035890">
    <property type="entry name" value="Anti-sigma-28_factor_FlgM_sf"/>
</dbReference>
<dbReference type="EMBL" id="CP036528">
    <property type="protein sequence ID" value="QBK25338.1"/>
    <property type="molecule type" value="Genomic_DNA"/>
</dbReference>
<dbReference type="Pfam" id="PF04316">
    <property type="entry name" value="FlgM"/>
    <property type="match status" value="1"/>
</dbReference>
<sequence>MKIYPINTNSVNPYNKTYRNVNAPKAKSSNVDKIEISNVAKELHVVSDYSTERTEKVQRLKKEIQLGQYQVDARKVAEDMLNFYRLK</sequence>
<dbReference type="NCBIfam" id="TIGR03824">
    <property type="entry name" value="FlgM_jcvi"/>
    <property type="match status" value="1"/>
</dbReference>
<dbReference type="RefSeq" id="WP_208651725.1">
    <property type="nucleotide sequence ID" value="NZ_CP036528.1"/>
</dbReference>
<keyword evidence="8" id="KW-0966">Cell projection</keyword>
<dbReference type="GO" id="GO:0045892">
    <property type="term" value="P:negative regulation of DNA-templated transcription"/>
    <property type="evidence" value="ECO:0007669"/>
    <property type="project" value="InterPro"/>
</dbReference>
<accession>A0A4P6UTY8</accession>
<keyword evidence="9" id="KW-1185">Reference proteome</keyword>
<keyword evidence="5" id="KW-0805">Transcription regulation</keyword>
<dbReference type="AlphaFoldDB" id="A0A4P6UTY8"/>
<keyword evidence="8" id="KW-0282">Flagellum</keyword>
<dbReference type="KEGG" id="uth:DKZ56_05400"/>